<reference evidence="2 3" key="1">
    <citation type="submission" date="2020-08" db="EMBL/GenBank/DDBJ databases">
        <title>Sequencing the genomes of 1000 actinobacteria strains.</title>
        <authorList>
            <person name="Klenk H.-P."/>
        </authorList>
    </citation>
    <scope>NUCLEOTIDE SEQUENCE [LARGE SCALE GENOMIC DNA]</scope>
    <source>
        <strain evidence="2 3">DSM 43150</strain>
    </source>
</reference>
<keyword evidence="1" id="KW-0472">Membrane</keyword>
<sequence length="45" mass="4652">MKETAEPEALDLLAVAGGSVYKRLIPVGIGVAVLAAVVIWFVARG</sequence>
<gene>
    <name evidence="2" type="ORF">BJ964_004446</name>
</gene>
<comment type="caution">
    <text evidence="2">The sequence shown here is derived from an EMBL/GenBank/DDBJ whole genome shotgun (WGS) entry which is preliminary data.</text>
</comment>
<organism evidence="2 3">
    <name type="scientific">Actinoplanes lobatus</name>
    <dbReference type="NCBI Taxonomy" id="113568"/>
    <lineage>
        <taxon>Bacteria</taxon>
        <taxon>Bacillati</taxon>
        <taxon>Actinomycetota</taxon>
        <taxon>Actinomycetes</taxon>
        <taxon>Micromonosporales</taxon>
        <taxon>Micromonosporaceae</taxon>
        <taxon>Actinoplanes</taxon>
    </lineage>
</organism>
<evidence type="ECO:0000313" key="2">
    <source>
        <dbReference type="EMBL" id="MBB4750285.1"/>
    </source>
</evidence>
<feature type="transmembrane region" description="Helical" evidence="1">
    <location>
        <begin position="20"/>
        <end position="43"/>
    </location>
</feature>
<keyword evidence="1" id="KW-1133">Transmembrane helix</keyword>
<accession>A0A7W7MHT2</accession>
<dbReference type="AlphaFoldDB" id="A0A7W7MHT2"/>
<dbReference type="EMBL" id="JACHNC010000001">
    <property type="protein sequence ID" value="MBB4750285.1"/>
    <property type="molecule type" value="Genomic_DNA"/>
</dbReference>
<keyword evidence="1" id="KW-0812">Transmembrane</keyword>
<evidence type="ECO:0000313" key="3">
    <source>
        <dbReference type="Proteomes" id="UP000590511"/>
    </source>
</evidence>
<protein>
    <submittedName>
        <fullName evidence="2">Putative membrane protein</fullName>
    </submittedName>
</protein>
<evidence type="ECO:0000256" key="1">
    <source>
        <dbReference type="SAM" id="Phobius"/>
    </source>
</evidence>
<dbReference type="Proteomes" id="UP000590511">
    <property type="component" value="Unassembled WGS sequence"/>
</dbReference>
<proteinExistence type="predicted"/>
<name>A0A7W7MHT2_9ACTN</name>